<protein>
    <submittedName>
        <fullName evidence="9">Apurinic endonuclease</fullName>
    </submittedName>
</protein>
<proteinExistence type="inferred from homology"/>
<accession>A0A3G5AA41</accession>
<dbReference type="InterPro" id="IPR036237">
    <property type="entry name" value="Xyl_isomerase-like_sf"/>
</dbReference>
<dbReference type="GO" id="GO:0008270">
    <property type="term" value="F:zinc ion binding"/>
    <property type="evidence" value="ECO:0007669"/>
    <property type="project" value="InterPro"/>
</dbReference>
<dbReference type="InterPro" id="IPR013022">
    <property type="entry name" value="Xyl_isomerase-like_TIM-brl"/>
</dbReference>
<evidence type="ECO:0000256" key="1">
    <source>
        <dbReference type="ARBA" id="ARBA00001947"/>
    </source>
</evidence>
<keyword evidence="6" id="KW-0862">Zinc</keyword>
<dbReference type="Gene3D" id="3.20.20.150">
    <property type="entry name" value="Divalent-metal-dependent TIM barrel enzymes"/>
    <property type="match status" value="1"/>
</dbReference>
<dbReference type="GO" id="GO:0003677">
    <property type="term" value="F:DNA binding"/>
    <property type="evidence" value="ECO:0007669"/>
    <property type="project" value="InterPro"/>
</dbReference>
<dbReference type="InterPro" id="IPR018246">
    <property type="entry name" value="AP_endonuc_F2_Zn_BS"/>
</dbReference>
<dbReference type="GO" id="GO:0006284">
    <property type="term" value="P:base-excision repair"/>
    <property type="evidence" value="ECO:0007669"/>
    <property type="project" value="TreeGrafter"/>
</dbReference>
<dbReference type="NCBIfam" id="TIGR00587">
    <property type="entry name" value="nfo"/>
    <property type="match status" value="1"/>
</dbReference>
<evidence type="ECO:0000259" key="8">
    <source>
        <dbReference type="Pfam" id="PF01261"/>
    </source>
</evidence>
<dbReference type="PANTHER" id="PTHR21445:SF0">
    <property type="entry name" value="APURINIC-APYRIMIDINIC ENDONUCLEASE"/>
    <property type="match status" value="1"/>
</dbReference>
<evidence type="ECO:0000256" key="7">
    <source>
        <dbReference type="ARBA" id="ARBA00023204"/>
    </source>
</evidence>
<gene>
    <name evidence="9" type="ORF">Hyperionvirus17_25</name>
</gene>
<dbReference type="PANTHER" id="PTHR21445">
    <property type="entry name" value="ENDONUCLEASE IV ENDODEOXYRIBONUCLEASE IV"/>
    <property type="match status" value="1"/>
</dbReference>
<keyword evidence="9" id="KW-0255">Endonuclease</keyword>
<keyword evidence="5" id="KW-0378">Hydrolase</keyword>
<comment type="similarity">
    <text evidence="2">Belongs to the AP endonuclease 2 family.</text>
</comment>
<evidence type="ECO:0000256" key="3">
    <source>
        <dbReference type="ARBA" id="ARBA00022723"/>
    </source>
</evidence>
<dbReference type="Pfam" id="PF01261">
    <property type="entry name" value="AP_endonuc_2"/>
    <property type="match status" value="1"/>
</dbReference>
<name>A0A3G5AA41_9VIRU</name>
<comment type="cofactor">
    <cofactor evidence="1">
        <name>Zn(2+)</name>
        <dbReference type="ChEBI" id="CHEBI:29105"/>
    </cofactor>
</comment>
<evidence type="ECO:0000256" key="2">
    <source>
        <dbReference type="ARBA" id="ARBA00005340"/>
    </source>
</evidence>
<dbReference type="SMART" id="SM00518">
    <property type="entry name" value="AP2Ec"/>
    <property type="match status" value="1"/>
</dbReference>
<evidence type="ECO:0000256" key="6">
    <source>
        <dbReference type="ARBA" id="ARBA00022833"/>
    </source>
</evidence>
<dbReference type="SUPFAM" id="SSF51658">
    <property type="entry name" value="Xylose isomerase-like"/>
    <property type="match status" value="1"/>
</dbReference>
<keyword evidence="9" id="KW-0540">Nuclease</keyword>
<dbReference type="PROSITE" id="PS00731">
    <property type="entry name" value="AP_NUCLEASE_F2_3"/>
    <property type="match status" value="1"/>
</dbReference>
<evidence type="ECO:0000256" key="5">
    <source>
        <dbReference type="ARBA" id="ARBA00022801"/>
    </source>
</evidence>
<dbReference type="EMBL" id="MK072399">
    <property type="protein sequence ID" value="AYV84105.1"/>
    <property type="molecule type" value="Genomic_DNA"/>
</dbReference>
<evidence type="ECO:0000256" key="4">
    <source>
        <dbReference type="ARBA" id="ARBA00022763"/>
    </source>
</evidence>
<keyword evidence="7" id="KW-0234">DNA repair</keyword>
<dbReference type="InterPro" id="IPR001719">
    <property type="entry name" value="AP_endonuc_2"/>
</dbReference>
<dbReference type="GO" id="GO:0008081">
    <property type="term" value="F:phosphoric diester hydrolase activity"/>
    <property type="evidence" value="ECO:0007669"/>
    <property type="project" value="TreeGrafter"/>
</dbReference>
<keyword evidence="3" id="KW-0479">Metal-binding</keyword>
<sequence length="285" mass="31621">MLLGRNINIQHGFVSAAKYAHETGSNVFQIFLKSPHRHGQKSREKSELIELRDSVKAHGQQVLVHGSFILNFCNPVDSMIHHNGIINLIADLNSSVILGAIGVVIHMGHNTCGLSNEKAIDNYIKGVQCALKLSDPQSIIILETGAGAGKEICTSLFDLGDLRSKFTISEQKRITFCLDTCHLFAAGYDIGNPAYVEMLEELIQTCLGWDNVVAIHLNDSMETLNCHKDRHADIGYGKININGLKKFIQICKARNKPMFLETPANKLSHEKQIEFIKMIISKSKS</sequence>
<dbReference type="GO" id="GO:0003906">
    <property type="term" value="F:DNA-(apurinic or apyrimidinic site) endonuclease activity"/>
    <property type="evidence" value="ECO:0007669"/>
    <property type="project" value="TreeGrafter"/>
</dbReference>
<dbReference type="PROSITE" id="PS51432">
    <property type="entry name" value="AP_NUCLEASE_F2_4"/>
    <property type="match status" value="1"/>
</dbReference>
<reference evidence="9" key="1">
    <citation type="submission" date="2018-10" db="EMBL/GenBank/DDBJ databases">
        <title>Hidden diversity of soil giant viruses.</title>
        <authorList>
            <person name="Schulz F."/>
            <person name="Alteio L."/>
            <person name="Goudeau D."/>
            <person name="Ryan E.M."/>
            <person name="Malmstrom R.R."/>
            <person name="Blanchard J."/>
            <person name="Woyke T."/>
        </authorList>
    </citation>
    <scope>NUCLEOTIDE SEQUENCE</scope>
    <source>
        <strain evidence="9">HYV1</strain>
    </source>
</reference>
<organism evidence="9">
    <name type="scientific">Hyperionvirus sp</name>
    <dbReference type="NCBI Taxonomy" id="2487770"/>
    <lineage>
        <taxon>Viruses</taxon>
        <taxon>Varidnaviria</taxon>
        <taxon>Bamfordvirae</taxon>
        <taxon>Nucleocytoviricota</taxon>
        <taxon>Megaviricetes</taxon>
        <taxon>Imitervirales</taxon>
        <taxon>Mimiviridae</taxon>
        <taxon>Klosneuvirinae</taxon>
    </lineage>
</organism>
<keyword evidence="4" id="KW-0227">DNA damage</keyword>
<evidence type="ECO:0000313" key="9">
    <source>
        <dbReference type="EMBL" id="AYV84105.1"/>
    </source>
</evidence>
<feature type="domain" description="Xylose isomerase-like TIM barrel" evidence="8">
    <location>
        <begin position="18"/>
        <end position="277"/>
    </location>
</feature>